<dbReference type="STRING" id="1791.GCA_001049355_05684"/>
<dbReference type="KEGG" id="mauu:NCTC10437_02171"/>
<dbReference type="OrthoDB" id="5192349at2"/>
<evidence type="ECO:0000313" key="4">
    <source>
        <dbReference type="Proteomes" id="UP000279306"/>
    </source>
</evidence>
<dbReference type="InterPro" id="IPR029447">
    <property type="entry name" value="DUF4439"/>
</dbReference>
<gene>
    <name evidence="3" type="ORF">NCTC10437_02171</name>
</gene>
<dbReference type="RefSeq" id="WP_048635505.1">
    <property type="nucleotide sequence ID" value="NZ_CVQQ01000034.1"/>
</dbReference>
<evidence type="ECO:0000313" key="3">
    <source>
        <dbReference type="EMBL" id="VEG53857.1"/>
    </source>
</evidence>
<evidence type="ECO:0000256" key="1">
    <source>
        <dbReference type="SAM" id="MobiDB-lite"/>
    </source>
</evidence>
<keyword evidence="4" id="KW-1185">Reference proteome</keyword>
<feature type="domain" description="DUF4439" evidence="2">
    <location>
        <begin position="23"/>
        <end position="159"/>
    </location>
</feature>
<dbReference type="InterPro" id="IPR009078">
    <property type="entry name" value="Ferritin-like_SF"/>
</dbReference>
<accession>A0A448IN71</accession>
<dbReference type="Pfam" id="PF14530">
    <property type="entry name" value="DUF4439"/>
    <property type="match status" value="1"/>
</dbReference>
<reference evidence="3 4" key="1">
    <citation type="submission" date="2018-12" db="EMBL/GenBank/DDBJ databases">
        <authorList>
            <consortium name="Pathogen Informatics"/>
        </authorList>
    </citation>
    <scope>NUCLEOTIDE SEQUENCE [LARGE SCALE GENOMIC DNA]</scope>
    <source>
        <strain evidence="3 4">NCTC10437</strain>
    </source>
</reference>
<dbReference type="Gene3D" id="1.20.1260.10">
    <property type="match status" value="1"/>
</dbReference>
<dbReference type="Proteomes" id="UP000279306">
    <property type="component" value="Chromosome"/>
</dbReference>
<name>A0A448IN71_MYCAU</name>
<sequence length="161" mass="16766">MTSPSPSPDDATPTRPDDTSAGALFDAVATEHATIYAYGVVSAHSVPDVNYLVAAAMAEHRARREAAIALLADEGVDAPLPEAGYQLPSEVDTPPEATNLAVRMEEDAATAWRAVVEQAADQTVRAFGVTALTECAVTAAQWRSVRGDNSVTVAFPGGAEQ</sequence>
<evidence type="ECO:0000259" key="2">
    <source>
        <dbReference type="Pfam" id="PF14530"/>
    </source>
</evidence>
<dbReference type="InterPro" id="IPR012347">
    <property type="entry name" value="Ferritin-like"/>
</dbReference>
<feature type="compositionally biased region" description="Low complexity" evidence="1">
    <location>
        <begin position="1"/>
        <end position="14"/>
    </location>
</feature>
<proteinExistence type="predicted"/>
<feature type="region of interest" description="Disordered" evidence="1">
    <location>
        <begin position="1"/>
        <end position="21"/>
    </location>
</feature>
<dbReference type="EMBL" id="LR134356">
    <property type="protein sequence ID" value="VEG53857.1"/>
    <property type="molecule type" value="Genomic_DNA"/>
</dbReference>
<protein>
    <submittedName>
        <fullName evidence="3">Hypothetical alanine rich protein</fullName>
    </submittedName>
</protein>
<dbReference type="AlphaFoldDB" id="A0A448IN71"/>
<organism evidence="3 4">
    <name type="scientific">Mycolicibacterium aurum</name>
    <name type="common">Mycobacterium aurum</name>
    <dbReference type="NCBI Taxonomy" id="1791"/>
    <lineage>
        <taxon>Bacteria</taxon>
        <taxon>Bacillati</taxon>
        <taxon>Actinomycetota</taxon>
        <taxon>Actinomycetes</taxon>
        <taxon>Mycobacteriales</taxon>
        <taxon>Mycobacteriaceae</taxon>
        <taxon>Mycolicibacterium</taxon>
    </lineage>
</organism>
<dbReference type="CDD" id="cd00657">
    <property type="entry name" value="Ferritin_like"/>
    <property type="match status" value="1"/>
</dbReference>
<dbReference type="SUPFAM" id="SSF47240">
    <property type="entry name" value="Ferritin-like"/>
    <property type="match status" value="1"/>
</dbReference>